<organism evidence="10 11">
    <name type="scientific">Rarobacter faecitabidus</name>
    <dbReference type="NCBI Taxonomy" id="13243"/>
    <lineage>
        <taxon>Bacteria</taxon>
        <taxon>Bacillati</taxon>
        <taxon>Actinomycetota</taxon>
        <taxon>Actinomycetes</taxon>
        <taxon>Micrococcales</taxon>
        <taxon>Rarobacteraceae</taxon>
        <taxon>Rarobacter</taxon>
    </lineage>
</organism>
<dbReference type="Proteomes" id="UP000315389">
    <property type="component" value="Unassembled WGS sequence"/>
</dbReference>
<feature type="transmembrane region" description="Helical" evidence="7">
    <location>
        <begin position="149"/>
        <end position="168"/>
    </location>
</feature>
<dbReference type="InterPro" id="IPR011066">
    <property type="entry name" value="MscS_channel_C_sf"/>
</dbReference>
<feature type="transmembrane region" description="Helical" evidence="7">
    <location>
        <begin position="120"/>
        <end position="143"/>
    </location>
</feature>
<keyword evidence="3" id="KW-1003">Cell membrane</keyword>
<dbReference type="SUPFAM" id="SSF82689">
    <property type="entry name" value="Mechanosensitive channel protein MscS (YggB), C-terminal domain"/>
    <property type="match status" value="1"/>
</dbReference>
<keyword evidence="4 7" id="KW-0812">Transmembrane</keyword>
<dbReference type="PANTHER" id="PTHR30460:SF0">
    <property type="entry name" value="MODERATE CONDUCTANCE MECHANOSENSITIVE CHANNEL YBIO"/>
    <property type="match status" value="1"/>
</dbReference>
<dbReference type="InterPro" id="IPR045276">
    <property type="entry name" value="YbiO_bact"/>
</dbReference>
<evidence type="ECO:0000256" key="4">
    <source>
        <dbReference type="ARBA" id="ARBA00022692"/>
    </source>
</evidence>
<dbReference type="Gene3D" id="3.30.70.100">
    <property type="match status" value="1"/>
</dbReference>
<dbReference type="FunFam" id="2.30.30.60:FF:000001">
    <property type="entry name" value="MscS Mechanosensitive ion channel"/>
    <property type="match status" value="1"/>
</dbReference>
<feature type="domain" description="Mechanosensitive ion channel transmembrane helices 2/3" evidence="9">
    <location>
        <begin position="127"/>
        <end position="165"/>
    </location>
</feature>
<dbReference type="EMBL" id="VFOS01000001">
    <property type="protein sequence ID" value="TQL64747.1"/>
    <property type="molecule type" value="Genomic_DNA"/>
</dbReference>
<dbReference type="InterPro" id="IPR049142">
    <property type="entry name" value="MS_channel_1st"/>
</dbReference>
<evidence type="ECO:0000259" key="9">
    <source>
        <dbReference type="Pfam" id="PF21088"/>
    </source>
</evidence>
<evidence type="ECO:0000256" key="2">
    <source>
        <dbReference type="ARBA" id="ARBA00008017"/>
    </source>
</evidence>
<name>A0A542ZWM3_RARFA</name>
<evidence type="ECO:0000256" key="1">
    <source>
        <dbReference type="ARBA" id="ARBA00004651"/>
    </source>
</evidence>
<evidence type="ECO:0000256" key="7">
    <source>
        <dbReference type="SAM" id="Phobius"/>
    </source>
</evidence>
<dbReference type="RefSeq" id="WP_142119913.1">
    <property type="nucleotide sequence ID" value="NZ_BAAASV010000001.1"/>
</dbReference>
<evidence type="ECO:0000313" key="11">
    <source>
        <dbReference type="Proteomes" id="UP000315389"/>
    </source>
</evidence>
<dbReference type="AlphaFoldDB" id="A0A542ZWM3"/>
<keyword evidence="11" id="KW-1185">Reference proteome</keyword>
<comment type="similarity">
    <text evidence="2">Belongs to the MscS (TC 1.A.23) family.</text>
</comment>
<dbReference type="SUPFAM" id="SSF50182">
    <property type="entry name" value="Sm-like ribonucleoproteins"/>
    <property type="match status" value="1"/>
</dbReference>
<sequence>MSVASIFSMAAGPVAPGAHVSDAHSIVLAAAGTDLGEEAESWVTKALNWLVGAPLHILAIIAVSIILLAVLHRIIKAATNKIVRGTATGALAKTEIGAALLQVSALDSPRREQRARTVGTVLRSASNLIVAAVAILMILDIIGVNIAPLVASAGIVGVALGFGAQTLVKDFLSGIFLLMEDQYGVGDVVRIGEVTGTVESVALRVTRVRDVDGVLWIIRNGEILKVGNTSQGWSRASVAVRVPHDCDLESLYEALGEAAQQVADDEVLSTVIQGAPTIGGIESMTSNSLTIRAAIRTDPDRVFDVATALRLAVNREIEKRGIALAPDVPPGLLA</sequence>
<comment type="subcellular location">
    <subcellularLocation>
        <location evidence="1">Cell membrane</location>
        <topology evidence="1">Multi-pass membrane protein</topology>
    </subcellularLocation>
</comment>
<dbReference type="Pfam" id="PF21088">
    <property type="entry name" value="MS_channel_1st"/>
    <property type="match status" value="1"/>
</dbReference>
<dbReference type="InterPro" id="IPR023408">
    <property type="entry name" value="MscS_beta-dom_sf"/>
</dbReference>
<dbReference type="InterPro" id="IPR011014">
    <property type="entry name" value="MscS_channel_TM-2"/>
</dbReference>
<gene>
    <name evidence="10" type="ORF">FB461_1258</name>
</gene>
<dbReference type="SUPFAM" id="SSF82861">
    <property type="entry name" value="Mechanosensitive channel protein MscS (YggB), transmembrane region"/>
    <property type="match status" value="1"/>
</dbReference>
<dbReference type="OrthoDB" id="4638917at2"/>
<evidence type="ECO:0000259" key="8">
    <source>
        <dbReference type="Pfam" id="PF00924"/>
    </source>
</evidence>
<proteinExistence type="inferred from homology"/>
<dbReference type="Gene3D" id="1.10.287.1260">
    <property type="match status" value="1"/>
</dbReference>
<feature type="domain" description="Mechanosensitive ion channel MscS" evidence="8">
    <location>
        <begin position="166"/>
        <end position="230"/>
    </location>
</feature>
<dbReference type="InterPro" id="IPR006685">
    <property type="entry name" value="MscS_channel_2nd"/>
</dbReference>
<keyword evidence="5 7" id="KW-1133">Transmembrane helix</keyword>
<evidence type="ECO:0000256" key="3">
    <source>
        <dbReference type="ARBA" id="ARBA00022475"/>
    </source>
</evidence>
<evidence type="ECO:0000256" key="5">
    <source>
        <dbReference type="ARBA" id="ARBA00022989"/>
    </source>
</evidence>
<dbReference type="GO" id="GO:0005886">
    <property type="term" value="C:plasma membrane"/>
    <property type="evidence" value="ECO:0007669"/>
    <property type="project" value="UniProtKB-SubCell"/>
</dbReference>
<dbReference type="InterPro" id="IPR010920">
    <property type="entry name" value="LSM_dom_sf"/>
</dbReference>
<keyword evidence="6 7" id="KW-0472">Membrane</keyword>
<feature type="transmembrane region" description="Helical" evidence="7">
    <location>
        <begin position="53"/>
        <end position="71"/>
    </location>
</feature>
<reference evidence="10 11" key="1">
    <citation type="submission" date="2019-06" db="EMBL/GenBank/DDBJ databases">
        <title>Sequencing the genomes of 1000 actinobacteria strains.</title>
        <authorList>
            <person name="Klenk H.-P."/>
        </authorList>
    </citation>
    <scope>NUCLEOTIDE SEQUENCE [LARGE SCALE GENOMIC DNA]</scope>
    <source>
        <strain evidence="10 11">DSM 4813</strain>
    </source>
</reference>
<protein>
    <submittedName>
        <fullName evidence="10">Small conductance mechanosensitive channel</fullName>
    </submittedName>
</protein>
<evidence type="ECO:0000313" key="10">
    <source>
        <dbReference type="EMBL" id="TQL64747.1"/>
    </source>
</evidence>
<evidence type="ECO:0000256" key="6">
    <source>
        <dbReference type="ARBA" id="ARBA00023136"/>
    </source>
</evidence>
<accession>A0A542ZWM3</accession>
<dbReference type="PANTHER" id="PTHR30460">
    <property type="entry name" value="MODERATE CONDUCTANCE MECHANOSENSITIVE CHANNEL YBIO"/>
    <property type="match status" value="1"/>
</dbReference>
<dbReference type="GO" id="GO:0008381">
    <property type="term" value="F:mechanosensitive monoatomic ion channel activity"/>
    <property type="evidence" value="ECO:0007669"/>
    <property type="project" value="InterPro"/>
</dbReference>
<comment type="caution">
    <text evidence="10">The sequence shown here is derived from an EMBL/GenBank/DDBJ whole genome shotgun (WGS) entry which is preliminary data.</text>
</comment>
<dbReference type="Gene3D" id="2.30.30.60">
    <property type="match status" value="1"/>
</dbReference>
<dbReference type="Pfam" id="PF00924">
    <property type="entry name" value="MS_channel_2nd"/>
    <property type="match status" value="1"/>
</dbReference>